<feature type="transmembrane region" description="Helical" evidence="2">
    <location>
        <begin position="127"/>
        <end position="155"/>
    </location>
</feature>
<name>A0A9W7GKB4_9STRA</name>
<feature type="transmembrane region" description="Helical" evidence="2">
    <location>
        <begin position="426"/>
        <end position="452"/>
    </location>
</feature>
<evidence type="ECO:0000256" key="2">
    <source>
        <dbReference type="SAM" id="Phobius"/>
    </source>
</evidence>
<feature type="transmembrane region" description="Helical" evidence="2">
    <location>
        <begin position="472"/>
        <end position="496"/>
    </location>
</feature>
<comment type="caution">
    <text evidence="3">The sequence shown here is derived from an EMBL/GenBank/DDBJ whole genome shotgun (WGS) entry which is preliminary data.</text>
</comment>
<feature type="transmembrane region" description="Helical" evidence="2">
    <location>
        <begin position="55"/>
        <end position="74"/>
    </location>
</feature>
<keyword evidence="2" id="KW-1133">Transmembrane helix</keyword>
<feature type="transmembrane region" description="Helical" evidence="2">
    <location>
        <begin position="94"/>
        <end position="115"/>
    </location>
</feature>
<evidence type="ECO:0000313" key="3">
    <source>
        <dbReference type="EMBL" id="GMI47311.1"/>
    </source>
</evidence>
<sequence length="570" mass="63412">MHTHETASMFSTSTPTPSKTEALEGEPKAFVQGVFWMRMKENYHTSLDTFSIPRATLIVFITYVIPTLIAGAATCIPLEPAFEGRDANPTFLRVVYPLQQFLRFAGALGISLAYLKCVIVQHGLDSYVIMMNFIINMGVAALYSLLLWALLLYMSSAWAFPVPFYDVYTGPIMLPLMTFTAAFLLDRFFSGGLSSVAPTPPPLAQAAPSTKESPKLEDEHVVAATESVVNGETVGAAEDVVDSNDDNDVEKGCVTRVDDPPNGLDCDGELLEEKIEGSHASLDDGVKLKLHGKIANDSHYRFFLAFFADGLSSSLVVIPLSSGLFHATSGYWQNVAVLGLSWVRLGYRWGMKRSSKRWLQPSVRFFFIFVAGFVIDLMYEFHCALLFGSYDSAVSMMIPPVVDLLDNIWEIRKCIKEKNMLAREELIVLIVAKELAELISSIGTLIIFPIIWSTNRRSFFLIDEIGPENFKRGMIGLGVDLINEIVVLVVFSRILATRFQVKLPNLILSITETVGKTTLFVLVAATSTYISSFMMYHYGGDASFKFEWLKVGNFSEVCEERQSELRSCYA</sequence>
<gene>
    <name evidence="3" type="ORF">TrCOL_g3047</name>
</gene>
<keyword evidence="2" id="KW-0472">Membrane</keyword>
<feature type="transmembrane region" description="Helical" evidence="2">
    <location>
        <begin position="302"/>
        <end position="325"/>
    </location>
</feature>
<feature type="compositionally biased region" description="Polar residues" evidence="1">
    <location>
        <begin position="1"/>
        <end position="19"/>
    </location>
</feature>
<reference evidence="4" key="1">
    <citation type="journal article" date="2023" name="Commun. Biol.">
        <title>Genome analysis of Parmales, the sister group of diatoms, reveals the evolutionary specialization of diatoms from phago-mixotrophs to photoautotrophs.</title>
        <authorList>
            <person name="Ban H."/>
            <person name="Sato S."/>
            <person name="Yoshikawa S."/>
            <person name="Yamada K."/>
            <person name="Nakamura Y."/>
            <person name="Ichinomiya M."/>
            <person name="Sato N."/>
            <person name="Blanc-Mathieu R."/>
            <person name="Endo H."/>
            <person name="Kuwata A."/>
            <person name="Ogata H."/>
        </authorList>
    </citation>
    <scope>NUCLEOTIDE SEQUENCE [LARGE SCALE GENOMIC DNA]</scope>
</reference>
<dbReference type="EMBL" id="BRYA01000340">
    <property type="protein sequence ID" value="GMI47311.1"/>
    <property type="molecule type" value="Genomic_DNA"/>
</dbReference>
<protein>
    <recommendedName>
        <fullName evidence="5">Transmembrane protein</fullName>
    </recommendedName>
</protein>
<dbReference type="AlphaFoldDB" id="A0A9W7GKB4"/>
<feature type="region of interest" description="Disordered" evidence="1">
    <location>
        <begin position="1"/>
        <end position="23"/>
    </location>
</feature>
<accession>A0A9W7GKB4</accession>
<evidence type="ECO:0000313" key="4">
    <source>
        <dbReference type="Proteomes" id="UP001165065"/>
    </source>
</evidence>
<keyword evidence="2" id="KW-0812">Transmembrane</keyword>
<feature type="transmembrane region" description="Helical" evidence="2">
    <location>
        <begin position="167"/>
        <end position="185"/>
    </location>
</feature>
<proteinExistence type="predicted"/>
<dbReference type="OrthoDB" id="199217at2759"/>
<evidence type="ECO:0008006" key="5">
    <source>
        <dbReference type="Google" id="ProtNLM"/>
    </source>
</evidence>
<keyword evidence="4" id="KW-1185">Reference proteome</keyword>
<evidence type="ECO:0000256" key="1">
    <source>
        <dbReference type="SAM" id="MobiDB-lite"/>
    </source>
</evidence>
<feature type="transmembrane region" description="Helical" evidence="2">
    <location>
        <begin position="362"/>
        <end position="379"/>
    </location>
</feature>
<dbReference type="Proteomes" id="UP001165065">
    <property type="component" value="Unassembled WGS sequence"/>
</dbReference>
<feature type="transmembrane region" description="Helical" evidence="2">
    <location>
        <begin position="517"/>
        <end position="538"/>
    </location>
</feature>
<organism evidence="3 4">
    <name type="scientific">Triparma columacea</name>
    <dbReference type="NCBI Taxonomy" id="722753"/>
    <lineage>
        <taxon>Eukaryota</taxon>
        <taxon>Sar</taxon>
        <taxon>Stramenopiles</taxon>
        <taxon>Ochrophyta</taxon>
        <taxon>Bolidophyceae</taxon>
        <taxon>Parmales</taxon>
        <taxon>Triparmaceae</taxon>
        <taxon>Triparma</taxon>
    </lineage>
</organism>